<feature type="signal peptide" evidence="6">
    <location>
        <begin position="1"/>
        <end position="21"/>
    </location>
</feature>
<proteinExistence type="inferred from homology"/>
<dbReference type="PANTHER" id="PTHR38776:SF1">
    <property type="entry name" value="MLTA-INTERACTING PROTEIN-RELATED"/>
    <property type="match status" value="1"/>
</dbReference>
<evidence type="ECO:0000256" key="2">
    <source>
        <dbReference type="ARBA" id="ARBA00005722"/>
    </source>
</evidence>
<name>A0ABN0WYX9_9ALTE</name>
<comment type="subcellular location">
    <subcellularLocation>
        <location evidence="1">Cell outer membrane</location>
    </subcellularLocation>
</comment>
<evidence type="ECO:0000256" key="6">
    <source>
        <dbReference type="SAM" id="SignalP"/>
    </source>
</evidence>
<comment type="similarity">
    <text evidence="2">Belongs to the MipA/OmpV family.</text>
</comment>
<reference evidence="8" key="1">
    <citation type="journal article" date="2019" name="Int. J. Syst. Evol. Microbiol.">
        <title>The Global Catalogue of Microorganisms (GCM) 10K type strain sequencing project: providing services to taxonomists for standard genome sequencing and annotation.</title>
        <authorList>
            <consortium name="The Broad Institute Genomics Platform"/>
            <consortium name="The Broad Institute Genome Sequencing Center for Infectious Disease"/>
            <person name="Wu L."/>
            <person name="Ma J."/>
        </authorList>
    </citation>
    <scope>NUCLEOTIDE SEQUENCE [LARGE SCALE GENOMIC DNA]</scope>
    <source>
        <strain evidence="8">JCM 13378</strain>
    </source>
</reference>
<keyword evidence="5" id="KW-0998">Cell outer membrane</keyword>
<evidence type="ECO:0000256" key="4">
    <source>
        <dbReference type="ARBA" id="ARBA00023136"/>
    </source>
</evidence>
<keyword evidence="4" id="KW-0472">Membrane</keyword>
<dbReference type="RefSeq" id="WP_343843089.1">
    <property type="nucleotide sequence ID" value="NZ_BAAAEI010000006.1"/>
</dbReference>
<evidence type="ECO:0000313" key="8">
    <source>
        <dbReference type="Proteomes" id="UP001501757"/>
    </source>
</evidence>
<keyword evidence="8" id="KW-1185">Reference proteome</keyword>
<feature type="chain" id="PRO_5046136723" evidence="6">
    <location>
        <begin position="22"/>
        <end position="249"/>
    </location>
</feature>
<evidence type="ECO:0000313" key="7">
    <source>
        <dbReference type="EMBL" id="GAA0349856.1"/>
    </source>
</evidence>
<dbReference type="Proteomes" id="UP001501757">
    <property type="component" value="Unassembled WGS sequence"/>
</dbReference>
<dbReference type="PANTHER" id="PTHR38776">
    <property type="entry name" value="MLTA-INTERACTING PROTEIN-RELATED"/>
    <property type="match status" value="1"/>
</dbReference>
<evidence type="ECO:0000256" key="5">
    <source>
        <dbReference type="ARBA" id="ARBA00023237"/>
    </source>
</evidence>
<dbReference type="EMBL" id="BAAAEI010000006">
    <property type="protein sequence ID" value="GAA0349856.1"/>
    <property type="molecule type" value="Genomic_DNA"/>
</dbReference>
<accession>A0ABN0WYX9</accession>
<gene>
    <name evidence="7" type="ORF">GCM10009092_12840</name>
</gene>
<keyword evidence="3 6" id="KW-0732">Signal</keyword>
<organism evidence="7 8">
    <name type="scientific">Bowmanella denitrificans</name>
    <dbReference type="NCBI Taxonomy" id="366582"/>
    <lineage>
        <taxon>Bacteria</taxon>
        <taxon>Pseudomonadati</taxon>
        <taxon>Pseudomonadota</taxon>
        <taxon>Gammaproteobacteria</taxon>
        <taxon>Alteromonadales</taxon>
        <taxon>Alteromonadaceae</taxon>
        <taxon>Bowmanella</taxon>
    </lineage>
</organism>
<evidence type="ECO:0000256" key="1">
    <source>
        <dbReference type="ARBA" id="ARBA00004442"/>
    </source>
</evidence>
<evidence type="ECO:0000256" key="3">
    <source>
        <dbReference type="ARBA" id="ARBA00022729"/>
    </source>
</evidence>
<protein>
    <submittedName>
        <fullName evidence="7">MipA/OmpV family protein</fullName>
    </submittedName>
</protein>
<sequence>MKLSNLALTLMIASTSSTAMADESKPFRWGIGVAAVAQDQGYTDVGNETVVVPVVAIEYGNFSLLGPRANYKLYQSENFELSASAQLRMDGYEEDDGDIFKGMEDRDMAFDAGFEAEIDTRFGEFGLELMHDLTSTHEGFEFSASYGIPFRLEKGRVVPYISANYQSDKMVDYYYGVRAEEATASRQFYEPDAATSFEIGISSDWYFGRGKHMIKADISYSAYGSEIKDSPLVDKSGSTQLLLGYVYVF</sequence>
<dbReference type="InterPro" id="IPR010583">
    <property type="entry name" value="MipA"/>
</dbReference>
<comment type="caution">
    <text evidence="7">The sequence shown here is derived from an EMBL/GenBank/DDBJ whole genome shotgun (WGS) entry which is preliminary data.</text>
</comment>
<dbReference type="Pfam" id="PF06629">
    <property type="entry name" value="MipA"/>
    <property type="match status" value="1"/>
</dbReference>